<proteinExistence type="predicted"/>
<dbReference type="Pfam" id="PF06985">
    <property type="entry name" value="HET"/>
    <property type="match status" value="1"/>
</dbReference>
<gene>
    <name evidence="2" type="ORF">L207DRAFT_335910</name>
</gene>
<name>A0A2J6RNX0_HYAVF</name>
<keyword evidence="3" id="KW-1185">Reference proteome</keyword>
<dbReference type="AlphaFoldDB" id="A0A2J6RNX0"/>
<dbReference type="InterPro" id="IPR010730">
    <property type="entry name" value="HET"/>
</dbReference>
<sequence>MDASPSDESSIGPQPSGSPLVQFARYVDGRLQFFKARTDELDYFAISHVWGTIEWLRVPGIDHEILASKQKAVFIEKRLPDLVGSQAFWLDTLTVNQRDKDEVIATVQAIPDIFRDAVRTIAVREGDGFYKCCLEAVEGYSSWRDFGTKLGKHAFGHEDDVYRESYLQRLWTLQECFLSHTIQFVNSDDCEPKQRPQSDKLEVFTKTDPFACIASLAVLAVAFSPPNLQGESQQDWAKDFINAYLFSGTVTREKPARRGWDEDIYSGNFREHQLYSSRSATEPRDYIFATMPQFPWYHYPRNAGQMTFNAIFEDFYYQATRASHRFACRITRSMIEPEPSLTVEQAWFPSAQQPEPCNLGDFMKLLGQRIDCAEDGKNYHVTTSISVTDLNIADLSSTAVLVESAMRFSFENWQRCFLGDELTNYESWSHRRSRSLRKKRSDLEMLEKKRDPSSDRHLARLREEIAEEEAQESDYDSLQEAQRILSNVFFKVTPHLQKPETTNDAHIFEQLNLLNRQPRIMEFIVLLIAMVSCQVPLSAAMWSRQQFIPVRVGYHKFHVIGLLAKHAVGSGISTGQVMISAGRHFKGESLGKDLAIADPATKMPVGLLPDFVDQKTTGEKFVERISALYHGAAEQGTPEELIRQRNLLQASKTNSG</sequence>
<reference evidence="2 3" key="1">
    <citation type="submission" date="2016-04" db="EMBL/GenBank/DDBJ databases">
        <title>A degradative enzymes factory behind the ericoid mycorrhizal symbiosis.</title>
        <authorList>
            <consortium name="DOE Joint Genome Institute"/>
            <person name="Martino E."/>
            <person name="Morin E."/>
            <person name="Grelet G."/>
            <person name="Kuo A."/>
            <person name="Kohler A."/>
            <person name="Daghino S."/>
            <person name="Barry K."/>
            <person name="Choi C."/>
            <person name="Cichocki N."/>
            <person name="Clum A."/>
            <person name="Copeland A."/>
            <person name="Hainaut M."/>
            <person name="Haridas S."/>
            <person name="Labutti K."/>
            <person name="Lindquist E."/>
            <person name="Lipzen A."/>
            <person name="Khouja H.-R."/>
            <person name="Murat C."/>
            <person name="Ohm R."/>
            <person name="Olson A."/>
            <person name="Spatafora J."/>
            <person name="Veneault-Fourrey C."/>
            <person name="Henrissat B."/>
            <person name="Grigoriev I."/>
            <person name="Martin F."/>
            <person name="Perotto S."/>
        </authorList>
    </citation>
    <scope>NUCLEOTIDE SEQUENCE [LARGE SCALE GENOMIC DNA]</scope>
    <source>
        <strain evidence="2 3">F</strain>
    </source>
</reference>
<dbReference type="Proteomes" id="UP000235786">
    <property type="component" value="Unassembled WGS sequence"/>
</dbReference>
<evidence type="ECO:0000313" key="2">
    <source>
        <dbReference type="EMBL" id="PMD40211.1"/>
    </source>
</evidence>
<dbReference type="InterPro" id="IPR052895">
    <property type="entry name" value="HetReg/Transcr_Mod"/>
</dbReference>
<accession>A0A2J6RNX0</accession>
<dbReference type="PANTHER" id="PTHR24148">
    <property type="entry name" value="ANKYRIN REPEAT DOMAIN-CONTAINING PROTEIN 39 HOMOLOG-RELATED"/>
    <property type="match status" value="1"/>
</dbReference>
<dbReference type="OrthoDB" id="3538604at2759"/>
<protein>
    <recommendedName>
        <fullName evidence="1">Heterokaryon incompatibility domain-containing protein</fullName>
    </recommendedName>
</protein>
<evidence type="ECO:0000313" key="3">
    <source>
        <dbReference type="Proteomes" id="UP000235786"/>
    </source>
</evidence>
<feature type="domain" description="Heterokaryon incompatibility" evidence="1">
    <location>
        <begin position="43"/>
        <end position="175"/>
    </location>
</feature>
<organism evidence="2 3">
    <name type="scientific">Hyaloscypha variabilis (strain UAMH 11265 / GT02V1 / F)</name>
    <name type="common">Meliniomyces variabilis</name>
    <dbReference type="NCBI Taxonomy" id="1149755"/>
    <lineage>
        <taxon>Eukaryota</taxon>
        <taxon>Fungi</taxon>
        <taxon>Dikarya</taxon>
        <taxon>Ascomycota</taxon>
        <taxon>Pezizomycotina</taxon>
        <taxon>Leotiomycetes</taxon>
        <taxon>Helotiales</taxon>
        <taxon>Hyaloscyphaceae</taxon>
        <taxon>Hyaloscypha</taxon>
        <taxon>Hyaloscypha variabilis</taxon>
    </lineage>
</organism>
<dbReference type="EMBL" id="KZ613945">
    <property type="protein sequence ID" value="PMD40211.1"/>
    <property type="molecule type" value="Genomic_DNA"/>
</dbReference>
<dbReference type="PANTHER" id="PTHR24148:SF64">
    <property type="entry name" value="HETEROKARYON INCOMPATIBILITY DOMAIN-CONTAINING PROTEIN"/>
    <property type="match status" value="1"/>
</dbReference>
<evidence type="ECO:0000259" key="1">
    <source>
        <dbReference type="Pfam" id="PF06985"/>
    </source>
</evidence>